<dbReference type="Pfam" id="PF10551">
    <property type="entry name" value="MULE"/>
    <property type="match status" value="1"/>
</dbReference>
<protein>
    <recommendedName>
        <fullName evidence="1">MULE transposase domain-containing protein</fullName>
    </recommendedName>
</protein>
<dbReference type="OrthoDB" id="4327540at2759"/>
<accession>A0A9Q3CT67</accession>
<dbReference type="PANTHER" id="PTHR31569">
    <property type="entry name" value="SWIM-TYPE DOMAIN-CONTAINING PROTEIN"/>
    <property type="match status" value="1"/>
</dbReference>
<dbReference type="InterPro" id="IPR018289">
    <property type="entry name" value="MULE_transposase_dom"/>
</dbReference>
<gene>
    <name evidence="2" type="ORF">O181_029097</name>
</gene>
<feature type="domain" description="MULE transposase" evidence="1">
    <location>
        <begin position="46"/>
        <end position="136"/>
    </location>
</feature>
<name>A0A9Q3CT67_9BASI</name>
<organism evidence="2 3">
    <name type="scientific">Austropuccinia psidii MF-1</name>
    <dbReference type="NCBI Taxonomy" id="1389203"/>
    <lineage>
        <taxon>Eukaryota</taxon>
        <taxon>Fungi</taxon>
        <taxon>Dikarya</taxon>
        <taxon>Basidiomycota</taxon>
        <taxon>Pucciniomycotina</taxon>
        <taxon>Pucciniomycetes</taxon>
        <taxon>Pucciniales</taxon>
        <taxon>Sphaerophragmiaceae</taxon>
        <taxon>Austropuccinia</taxon>
    </lineage>
</organism>
<dbReference type="EMBL" id="AVOT02010047">
    <property type="protein sequence ID" value="MBW0489382.1"/>
    <property type="molecule type" value="Genomic_DNA"/>
</dbReference>
<dbReference type="PANTHER" id="PTHR31569:SF4">
    <property type="entry name" value="SWIM-TYPE DOMAIN-CONTAINING PROTEIN"/>
    <property type="match status" value="1"/>
</dbReference>
<dbReference type="InterPro" id="IPR052579">
    <property type="entry name" value="Zinc_finger_SWIM"/>
</dbReference>
<comment type="caution">
    <text evidence="2">The sequence shown here is derived from an EMBL/GenBank/DDBJ whole genome shotgun (WGS) entry which is preliminary data.</text>
</comment>
<evidence type="ECO:0000313" key="3">
    <source>
        <dbReference type="Proteomes" id="UP000765509"/>
    </source>
</evidence>
<evidence type="ECO:0000259" key="1">
    <source>
        <dbReference type="Pfam" id="PF10551"/>
    </source>
</evidence>
<keyword evidence="3" id="KW-1185">Reference proteome</keyword>
<evidence type="ECO:0000313" key="2">
    <source>
        <dbReference type="EMBL" id="MBW0489382.1"/>
    </source>
</evidence>
<dbReference type="Proteomes" id="UP000765509">
    <property type="component" value="Unassembled WGS sequence"/>
</dbReference>
<proteinExistence type="predicted"/>
<sequence>MRLLKESNQMNSNQINTNGKITNLFFAHSASIELGHRNIHVKLIYSTYKTCKYNLPLFHMVSKTPTGHTFSLSFCYMEQEDDDGYIWALQELQILFQPPRIPKVIITDCEPALNLAIELVFPSSIHNYFIWRISKNLIQNCCKYSQADDWKHYQTSLSPLVSLKSTEEYHNNLENIKEKSNDYLGSWAYISNNLLPFKKEFVTSWESQHSHLGNQASSHVFLIWTIQETPLDQVPSVG</sequence>
<reference evidence="2" key="1">
    <citation type="submission" date="2021-03" db="EMBL/GenBank/DDBJ databases">
        <title>Draft genome sequence of rust myrtle Austropuccinia psidii MF-1, a brazilian biotype.</title>
        <authorList>
            <person name="Quecine M.C."/>
            <person name="Pachon D.M.R."/>
            <person name="Bonatelli M.L."/>
            <person name="Correr F.H."/>
            <person name="Franceschini L.M."/>
            <person name="Leite T.F."/>
            <person name="Margarido G.R.A."/>
            <person name="Almeida C.A."/>
            <person name="Ferrarezi J.A."/>
            <person name="Labate C.A."/>
        </authorList>
    </citation>
    <scope>NUCLEOTIDE SEQUENCE</scope>
    <source>
        <strain evidence="2">MF-1</strain>
    </source>
</reference>
<dbReference type="AlphaFoldDB" id="A0A9Q3CT67"/>